<accession>K0Q1M0</accession>
<evidence type="ECO:0000313" key="1">
    <source>
        <dbReference type="EMBL" id="CCM80323.1"/>
    </source>
</evidence>
<organism evidence="1 2">
    <name type="scientific">Rhizobium mesoamericanum STM3625</name>
    <dbReference type="NCBI Taxonomy" id="1211777"/>
    <lineage>
        <taxon>Bacteria</taxon>
        <taxon>Pseudomonadati</taxon>
        <taxon>Pseudomonadota</taxon>
        <taxon>Alphaproteobacteria</taxon>
        <taxon>Hyphomicrobiales</taxon>
        <taxon>Rhizobiaceae</taxon>
        <taxon>Rhizobium/Agrobacterium group</taxon>
        <taxon>Rhizobium</taxon>
    </lineage>
</organism>
<dbReference type="EMBL" id="CANI01000089">
    <property type="protein sequence ID" value="CCM80323.1"/>
    <property type="molecule type" value="Genomic_DNA"/>
</dbReference>
<sequence>MQPKLQHFCKIHVGILKIRIKGSYEYAQTEVLRFALDNQGFVMTHVPARSVDGVEPLSALNLCAKRASHSAESMRYRRF</sequence>
<gene>
    <name evidence="1" type="ORF">BN77_p260010</name>
</gene>
<reference evidence="1 2" key="1">
    <citation type="journal article" date="2013" name="Genome Announc.">
        <title>Draft Genome Sequence of Rhizobium mesoamericanum STM3625, a Nitrogen-Fixing Symbiont of Mimosa pudica Isolated in French Guiana (South America).</title>
        <authorList>
            <person name="Moulin L."/>
            <person name="Mornico D."/>
            <person name="Melkonian R."/>
            <person name="Klonowska A."/>
        </authorList>
    </citation>
    <scope>NUCLEOTIDE SEQUENCE [LARGE SCALE GENOMIC DNA]</scope>
    <source>
        <strain evidence="1 2">STM3625</strain>
    </source>
</reference>
<dbReference type="AlphaFoldDB" id="K0Q1M0"/>
<keyword evidence="2" id="KW-1185">Reference proteome</keyword>
<evidence type="ECO:0000313" key="2">
    <source>
        <dbReference type="Proteomes" id="UP000009319"/>
    </source>
</evidence>
<protein>
    <submittedName>
        <fullName evidence="1">Uncharacterized protein</fullName>
    </submittedName>
</protein>
<comment type="caution">
    <text evidence="1">The sequence shown here is derived from an EMBL/GenBank/DDBJ whole genome shotgun (WGS) entry which is preliminary data.</text>
</comment>
<dbReference type="Proteomes" id="UP000009319">
    <property type="component" value="Unassembled WGS sequence"/>
</dbReference>
<proteinExistence type="predicted"/>
<name>K0Q1M0_9HYPH</name>
<dbReference type="STRING" id="1211777.BN77_p260010"/>
<dbReference type="HOGENOM" id="CLU_2603595_0_0_5"/>